<accession>A0A167JEQ4</accession>
<dbReference type="Proteomes" id="UP000076738">
    <property type="component" value="Unassembled WGS sequence"/>
</dbReference>
<proteinExistence type="predicted"/>
<feature type="region of interest" description="Disordered" evidence="1">
    <location>
        <begin position="43"/>
        <end position="84"/>
    </location>
</feature>
<evidence type="ECO:0000313" key="2">
    <source>
        <dbReference type="EMBL" id="KZO93515.1"/>
    </source>
</evidence>
<evidence type="ECO:0000256" key="1">
    <source>
        <dbReference type="SAM" id="MobiDB-lite"/>
    </source>
</evidence>
<protein>
    <submittedName>
        <fullName evidence="2">Uncharacterized protein</fullName>
    </submittedName>
</protein>
<organism evidence="2 3">
    <name type="scientific">Calocera viscosa (strain TUFC12733)</name>
    <dbReference type="NCBI Taxonomy" id="1330018"/>
    <lineage>
        <taxon>Eukaryota</taxon>
        <taxon>Fungi</taxon>
        <taxon>Dikarya</taxon>
        <taxon>Basidiomycota</taxon>
        <taxon>Agaricomycotina</taxon>
        <taxon>Dacrymycetes</taxon>
        <taxon>Dacrymycetales</taxon>
        <taxon>Dacrymycetaceae</taxon>
        <taxon>Calocera</taxon>
    </lineage>
</organism>
<evidence type="ECO:0000313" key="3">
    <source>
        <dbReference type="Proteomes" id="UP000076738"/>
    </source>
</evidence>
<keyword evidence="3" id="KW-1185">Reference proteome</keyword>
<name>A0A167JEQ4_CALVF</name>
<reference evidence="2 3" key="1">
    <citation type="journal article" date="2016" name="Mol. Biol. Evol.">
        <title>Comparative Genomics of Early-Diverging Mushroom-Forming Fungi Provides Insights into the Origins of Lignocellulose Decay Capabilities.</title>
        <authorList>
            <person name="Nagy L.G."/>
            <person name="Riley R."/>
            <person name="Tritt A."/>
            <person name="Adam C."/>
            <person name="Daum C."/>
            <person name="Floudas D."/>
            <person name="Sun H."/>
            <person name="Yadav J.S."/>
            <person name="Pangilinan J."/>
            <person name="Larsson K.H."/>
            <person name="Matsuura K."/>
            <person name="Barry K."/>
            <person name="Labutti K."/>
            <person name="Kuo R."/>
            <person name="Ohm R.A."/>
            <person name="Bhattacharya S.S."/>
            <person name="Shirouzu T."/>
            <person name="Yoshinaga Y."/>
            <person name="Martin F.M."/>
            <person name="Grigoriev I.V."/>
            <person name="Hibbett D.S."/>
        </authorList>
    </citation>
    <scope>NUCLEOTIDE SEQUENCE [LARGE SCALE GENOMIC DNA]</scope>
    <source>
        <strain evidence="2 3">TUFC12733</strain>
    </source>
</reference>
<gene>
    <name evidence="2" type="ORF">CALVIDRAFT_250487</name>
</gene>
<dbReference type="EMBL" id="KV417301">
    <property type="protein sequence ID" value="KZO93515.1"/>
    <property type="molecule type" value="Genomic_DNA"/>
</dbReference>
<sequence>MSNAQRIITKNHRITPVSYKRMQTNPPKATVNPESNCYKIMFSQASSSSHRNEASPPMREFNTKSKAAKPSAEQCPCSNRRSVV</sequence>
<dbReference type="AlphaFoldDB" id="A0A167JEQ4"/>